<dbReference type="AlphaFoldDB" id="A0A916VHH0"/>
<sequence length="230" mass="25882">MNLRLNTLAEMVDPQARVADIGTDHAYLPIQLIKSQKITFAIASDIGKGPLANAQMDIMEAGFENKIETRLGPGLATIKPSDKIDTVVIAGMGGKLITQILDDAYKQGQIYTTLILEPNIGESGVRTWLAAHNYEIAREELLFEAGHTYELIKAKLGSQPHSLTERELFFGPKILEQKNQVFYLKWHGQKQYFEKLLANLQKAKQPDSERIKQVKHDLQLIEEELEDDPS</sequence>
<dbReference type="Gene3D" id="3.40.50.150">
    <property type="entry name" value="Vaccinia Virus protein VP39"/>
    <property type="match status" value="1"/>
</dbReference>
<proteinExistence type="predicted"/>
<dbReference type="InterPro" id="IPR006901">
    <property type="entry name" value="TrmK"/>
</dbReference>
<organism evidence="1 2">
    <name type="scientific">Lactobacillus corticis</name>
    <dbReference type="NCBI Taxonomy" id="2201249"/>
    <lineage>
        <taxon>Bacteria</taxon>
        <taxon>Bacillati</taxon>
        <taxon>Bacillota</taxon>
        <taxon>Bacilli</taxon>
        <taxon>Lactobacillales</taxon>
        <taxon>Lactobacillaceae</taxon>
        <taxon>Lactobacillus</taxon>
    </lineage>
</organism>
<dbReference type="GO" id="GO:0160105">
    <property type="term" value="F:tRNA (adenine(22)-N1)-methyltransferase activity"/>
    <property type="evidence" value="ECO:0007669"/>
    <property type="project" value="InterPro"/>
</dbReference>
<evidence type="ECO:0000313" key="2">
    <source>
        <dbReference type="Proteomes" id="UP000677218"/>
    </source>
</evidence>
<protein>
    <submittedName>
        <fullName evidence="1">SAM-dependent methyltransferase</fullName>
    </submittedName>
</protein>
<accession>A0A916VHH0</accession>
<dbReference type="InterPro" id="IPR029063">
    <property type="entry name" value="SAM-dependent_MTases_sf"/>
</dbReference>
<comment type="caution">
    <text evidence="1">The sequence shown here is derived from an EMBL/GenBank/DDBJ whole genome shotgun (WGS) entry which is preliminary data.</text>
</comment>
<dbReference type="Pfam" id="PF04816">
    <property type="entry name" value="TrmK"/>
    <property type="match status" value="1"/>
</dbReference>
<dbReference type="Gene3D" id="1.10.287.1890">
    <property type="match status" value="1"/>
</dbReference>
<dbReference type="EMBL" id="BMAY01000005">
    <property type="protein sequence ID" value="GFZ27046.1"/>
    <property type="molecule type" value="Genomic_DNA"/>
</dbReference>
<name>A0A916VHH0_9LACO</name>
<dbReference type="PANTHER" id="PTHR38451">
    <property type="entry name" value="TRNA (ADENINE(22)-N(1))-METHYLTRANSFERASE"/>
    <property type="match status" value="1"/>
</dbReference>
<dbReference type="RefSeq" id="WP_212780740.1">
    <property type="nucleotide sequence ID" value="NZ_BMAY01000005.1"/>
</dbReference>
<dbReference type="GO" id="GO:0032259">
    <property type="term" value="P:methylation"/>
    <property type="evidence" value="ECO:0007669"/>
    <property type="project" value="UniProtKB-KW"/>
</dbReference>
<keyword evidence="1" id="KW-0489">Methyltransferase</keyword>
<keyword evidence="1" id="KW-0808">Transferase</keyword>
<reference evidence="1" key="1">
    <citation type="submission" date="2020-08" db="EMBL/GenBank/DDBJ databases">
        <title>Taxonomic study for Lactobacillus species isolated from hardwood bark.</title>
        <authorList>
            <person name="Tohno M."/>
            <person name="Tanizawa Y."/>
        </authorList>
    </citation>
    <scope>NUCLEOTIDE SEQUENCE</scope>
    <source>
        <strain evidence="1">B40</strain>
    </source>
</reference>
<dbReference type="Proteomes" id="UP000677218">
    <property type="component" value="Unassembled WGS sequence"/>
</dbReference>
<keyword evidence="2" id="KW-1185">Reference proteome</keyword>
<evidence type="ECO:0000313" key="1">
    <source>
        <dbReference type="EMBL" id="GFZ27046.1"/>
    </source>
</evidence>
<gene>
    <name evidence="1" type="ORF">LCB40_09260</name>
</gene>
<dbReference type="SUPFAM" id="SSF53335">
    <property type="entry name" value="S-adenosyl-L-methionine-dependent methyltransferases"/>
    <property type="match status" value="1"/>
</dbReference>
<dbReference type="PIRSF" id="PIRSF018637">
    <property type="entry name" value="TrmK"/>
    <property type="match status" value="1"/>
</dbReference>
<dbReference type="PANTHER" id="PTHR38451:SF1">
    <property type="entry name" value="TRNA (ADENINE(22)-N(1))-METHYLTRANSFERASE"/>
    <property type="match status" value="1"/>
</dbReference>